<protein>
    <submittedName>
        <fullName evidence="7">ABC transporter ATP-binding protein</fullName>
    </submittedName>
</protein>
<proteinExistence type="inferred from homology"/>
<evidence type="ECO:0000313" key="8">
    <source>
        <dbReference type="Proteomes" id="UP000315217"/>
    </source>
</evidence>
<dbReference type="Proteomes" id="UP000315217">
    <property type="component" value="Unassembled WGS sequence"/>
</dbReference>
<feature type="domain" description="ABC transporter" evidence="6">
    <location>
        <begin position="46"/>
        <end position="274"/>
    </location>
</feature>
<gene>
    <name evidence="7" type="ORF">E6G98_07890</name>
</gene>
<name>A0A537LQC6_9BACT</name>
<evidence type="ECO:0000256" key="2">
    <source>
        <dbReference type="ARBA" id="ARBA00022448"/>
    </source>
</evidence>
<feature type="region of interest" description="Disordered" evidence="5">
    <location>
        <begin position="1"/>
        <end position="22"/>
    </location>
</feature>
<dbReference type="InterPro" id="IPR003439">
    <property type="entry name" value="ABC_transporter-like_ATP-bd"/>
</dbReference>
<accession>A0A537LQC6</accession>
<organism evidence="7 8">
    <name type="scientific">Candidatus Segetimicrobium genomatis</name>
    <dbReference type="NCBI Taxonomy" id="2569760"/>
    <lineage>
        <taxon>Bacteria</taxon>
        <taxon>Bacillati</taxon>
        <taxon>Candidatus Sysuimicrobiota</taxon>
        <taxon>Candidatus Sysuimicrobiia</taxon>
        <taxon>Candidatus Sysuimicrobiales</taxon>
        <taxon>Candidatus Segetimicrobiaceae</taxon>
        <taxon>Candidatus Segetimicrobium</taxon>
    </lineage>
</organism>
<sequence>MEAGTQPARVPERGCAGDPRSLPRARCRIPRARLSAPLPSMTEPVVRTEQLTKRYDGLVAVRDLELTIEPGEIYGFLGPNGAGKTTTLLMVLGILKPTAGRIYLWGRPLEDDPLAVKRRVGVVGEHDYIHDHLTADEYLRFFADLYGVPHPAERIGAWLERLGLLEFRTLRARDFSRGMKQKLALARSLLHEPDLLLLDEPVSGLDPHGVVEVRHLLLELNRRGVTIFISSHLLSEVEQTAHRVGIMHRGRLIRQDTIPALRAWLRQEPVLEVELHAPVPHLEAQLRALPVVRGVQANGRRVVVTVTPGADHRGSISQAVAAAGGVIVGMHAHEPTLEEAFLTLTDAAVDRWTS</sequence>
<keyword evidence="2" id="KW-0813">Transport</keyword>
<dbReference type="EMBL" id="VBAI01000124">
    <property type="protein sequence ID" value="TMJ10224.1"/>
    <property type="molecule type" value="Genomic_DNA"/>
</dbReference>
<dbReference type="SMART" id="SM00382">
    <property type="entry name" value="AAA"/>
    <property type="match status" value="1"/>
</dbReference>
<dbReference type="InterPro" id="IPR003593">
    <property type="entry name" value="AAA+_ATPase"/>
</dbReference>
<evidence type="ECO:0000256" key="1">
    <source>
        <dbReference type="ARBA" id="ARBA00005417"/>
    </source>
</evidence>
<evidence type="ECO:0000313" key="7">
    <source>
        <dbReference type="EMBL" id="TMJ10224.1"/>
    </source>
</evidence>
<evidence type="ECO:0000256" key="3">
    <source>
        <dbReference type="ARBA" id="ARBA00022741"/>
    </source>
</evidence>
<reference evidence="7 8" key="1">
    <citation type="journal article" date="2019" name="Nat. Microbiol.">
        <title>Mediterranean grassland soil C-N compound turnover is dependent on rainfall and depth, and is mediated by genomically divergent microorganisms.</title>
        <authorList>
            <person name="Diamond S."/>
            <person name="Andeer P.F."/>
            <person name="Li Z."/>
            <person name="Crits-Christoph A."/>
            <person name="Burstein D."/>
            <person name="Anantharaman K."/>
            <person name="Lane K.R."/>
            <person name="Thomas B.C."/>
            <person name="Pan C."/>
            <person name="Northen T.R."/>
            <person name="Banfield J.F."/>
        </authorList>
    </citation>
    <scope>NUCLEOTIDE SEQUENCE [LARGE SCALE GENOMIC DNA]</scope>
    <source>
        <strain evidence="7">NP_1</strain>
    </source>
</reference>
<dbReference type="AlphaFoldDB" id="A0A537LQC6"/>
<evidence type="ECO:0000256" key="5">
    <source>
        <dbReference type="SAM" id="MobiDB-lite"/>
    </source>
</evidence>
<dbReference type="PANTHER" id="PTHR43335:SF4">
    <property type="entry name" value="ABC TRANSPORTER, ATP-BINDING PROTEIN"/>
    <property type="match status" value="1"/>
</dbReference>
<dbReference type="InterPro" id="IPR027417">
    <property type="entry name" value="P-loop_NTPase"/>
</dbReference>
<dbReference type="SUPFAM" id="SSF52540">
    <property type="entry name" value="P-loop containing nucleoside triphosphate hydrolases"/>
    <property type="match status" value="1"/>
</dbReference>
<keyword evidence="3" id="KW-0547">Nucleotide-binding</keyword>
<dbReference type="GO" id="GO:0016887">
    <property type="term" value="F:ATP hydrolysis activity"/>
    <property type="evidence" value="ECO:0007669"/>
    <property type="project" value="InterPro"/>
</dbReference>
<comment type="caution">
    <text evidence="7">The sequence shown here is derived from an EMBL/GenBank/DDBJ whole genome shotgun (WGS) entry which is preliminary data.</text>
</comment>
<dbReference type="GO" id="GO:0005524">
    <property type="term" value="F:ATP binding"/>
    <property type="evidence" value="ECO:0007669"/>
    <property type="project" value="UniProtKB-KW"/>
</dbReference>
<dbReference type="PANTHER" id="PTHR43335">
    <property type="entry name" value="ABC TRANSPORTER, ATP-BINDING PROTEIN"/>
    <property type="match status" value="1"/>
</dbReference>
<evidence type="ECO:0000259" key="6">
    <source>
        <dbReference type="PROSITE" id="PS50893"/>
    </source>
</evidence>
<dbReference type="Gene3D" id="3.40.50.300">
    <property type="entry name" value="P-loop containing nucleotide triphosphate hydrolases"/>
    <property type="match status" value="1"/>
</dbReference>
<dbReference type="Pfam" id="PF00005">
    <property type="entry name" value="ABC_tran"/>
    <property type="match status" value="1"/>
</dbReference>
<dbReference type="CDD" id="cd03230">
    <property type="entry name" value="ABC_DR_subfamily_A"/>
    <property type="match status" value="1"/>
</dbReference>
<dbReference type="PROSITE" id="PS50893">
    <property type="entry name" value="ABC_TRANSPORTER_2"/>
    <property type="match status" value="1"/>
</dbReference>
<evidence type="ECO:0000256" key="4">
    <source>
        <dbReference type="ARBA" id="ARBA00022840"/>
    </source>
</evidence>
<keyword evidence="4 7" id="KW-0067">ATP-binding</keyword>
<comment type="similarity">
    <text evidence="1">Belongs to the ABC transporter superfamily.</text>
</comment>